<reference evidence="5" key="1">
    <citation type="submission" date="2021-08" db="EMBL/GenBank/DDBJ databases">
        <title>WGS assembly of Ceratopteris richardii.</title>
        <authorList>
            <person name="Marchant D.B."/>
            <person name="Chen G."/>
            <person name="Jenkins J."/>
            <person name="Shu S."/>
            <person name="Leebens-Mack J."/>
            <person name="Grimwood J."/>
            <person name="Schmutz J."/>
            <person name="Soltis P."/>
            <person name="Soltis D."/>
            <person name="Chen Z.-H."/>
        </authorList>
    </citation>
    <scope>NUCLEOTIDE SEQUENCE</scope>
    <source>
        <strain evidence="5">Whitten #5841</strain>
        <tissue evidence="5">Leaf</tissue>
    </source>
</reference>
<organism evidence="5 6">
    <name type="scientific">Ceratopteris richardii</name>
    <name type="common">Triangle waterfern</name>
    <dbReference type="NCBI Taxonomy" id="49495"/>
    <lineage>
        <taxon>Eukaryota</taxon>
        <taxon>Viridiplantae</taxon>
        <taxon>Streptophyta</taxon>
        <taxon>Embryophyta</taxon>
        <taxon>Tracheophyta</taxon>
        <taxon>Polypodiopsida</taxon>
        <taxon>Polypodiidae</taxon>
        <taxon>Polypodiales</taxon>
        <taxon>Pteridineae</taxon>
        <taxon>Pteridaceae</taxon>
        <taxon>Parkerioideae</taxon>
        <taxon>Ceratopteris</taxon>
    </lineage>
</organism>
<dbReference type="InterPro" id="IPR036812">
    <property type="entry name" value="NAD(P)_OxRdtase_dom_sf"/>
</dbReference>
<dbReference type="Proteomes" id="UP000825935">
    <property type="component" value="Chromosome 7"/>
</dbReference>
<dbReference type="Gene3D" id="3.20.20.100">
    <property type="entry name" value="NADP-dependent oxidoreductase domain"/>
    <property type="match status" value="1"/>
</dbReference>
<dbReference type="GO" id="GO:0016491">
    <property type="term" value="F:oxidoreductase activity"/>
    <property type="evidence" value="ECO:0007669"/>
    <property type="project" value="UniProtKB-KW"/>
</dbReference>
<evidence type="ECO:0000256" key="1">
    <source>
        <dbReference type="ARBA" id="ARBA00006515"/>
    </source>
</evidence>
<keyword evidence="3" id="KW-0560">Oxidoreductase</keyword>
<dbReference type="InterPro" id="IPR023210">
    <property type="entry name" value="NADP_OxRdtase_dom"/>
</dbReference>
<dbReference type="CDD" id="cd19143">
    <property type="entry name" value="AKR_AKR6C1_2"/>
    <property type="match status" value="1"/>
</dbReference>
<dbReference type="AlphaFoldDB" id="A0A8T2UF91"/>
<dbReference type="PANTHER" id="PTHR43150:SF2">
    <property type="entry name" value="HYPERKINETIC, ISOFORM M"/>
    <property type="match status" value="1"/>
</dbReference>
<name>A0A8T2UF91_CERRI</name>
<feature type="domain" description="NADP-dependent oxidoreductase" evidence="4">
    <location>
        <begin position="16"/>
        <end position="316"/>
    </location>
</feature>
<evidence type="ECO:0000313" key="6">
    <source>
        <dbReference type="Proteomes" id="UP000825935"/>
    </source>
</evidence>
<dbReference type="Pfam" id="PF00248">
    <property type="entry name" value="Aldo_ket_red"/>
    <property type="match status" value="1"/>
</dbReference>
<proteinExistence type="inferred from homology"/>
<evidence type="ECO:0000313" key="5">
    <source>
        <dbReference type="EMBL" id="KAH7433190.1"/>
    </source>
</evidence>
<keyword evidence="2" id="KW-0521">NADP</keyword>
<comment type="caution">
    <text evidence="5">The sequence shown here is derived from an EMBL/GenBank/DDBJ whole genome shotgun (WGS) entry which is preliminary data.</text>
</comment>
<comment type="similarity">
    <text evidence="1">Belongs to the shaker potassium channel beta subunit family.</text>
</comment>
<evidence type="ECO:0000256" key="3">
    <source>
        <dbReference type="ARBA" id="ARBA00023002"/>
    </source>
</evidence>
<dbReference type="OMA" id="CQPYYNL"/>
<protein>
    <recommendedName>
        <fullName evidence="4">NADP-dependent oxidoreductase domain-containing protein</fullName>
    </recommendedName>
</protein>
<dbReference type="PRINTS" id="PR01577">
    <property type="entry name" value="KCNABCHANNEL"/>
</dbReference>
<dbReference type="SUPFAM" id="SSF51430">
    <property type="entry name" value="NAD(P)-linked oxidoreductase"/>
    <property type="match status" value="1"/>
</dbReference>
<dbReference type="OrthoDB" id="2310150at2759"/>
<keyword evidence="6" id="KW-1185">Reference proteome</keyword>
<evidence type="ECO:0000256" key="2">
    <source>
        <dbReference type="ARBA" id="ARBA00022857"/>
    </source>
</evidence>
<sequence length="328" mass="37062">MQYRSLGRTGLKVSLLSYGAWVSFGNQIDMEEAKLLLSRLREFGVNYFDNAEIYANGQAEMMMGQAIKELGWLRSDIVISTKLFWGGHGPNDRGLSRKHIIEGILGSLQRLSMDYVDILFCHRPDVSTPIEETVRTMNYVIQQGWAFYWGTSEWDARQITEAWEVANRFNLIGPAVEQPEYNLFARHKVEVEFAPLYDRYGMGLAVWSPLASGILTGKYNHEKVPHDSRFALEDFKDFARVTLVDEVLQKVEGLIPIAAELGVPLAQLAIAWCAVNPKVSTVITGASKEHQIIQNMKALDVMPLLTPSVLEKIEAVVQSSPQQPRIYR</sequence>
<evidence type="ECO:0000259" key="4">
    <source>
        <dbReference type="Pfam" id="PF00248"/>
    </source>
</evidence>
<dbReference type="InterPro" id="IPR005399">
    <property type="entry name" value="K_chnl_volt-dep_bsu_KCNAB-rel"/>
</dbReference>
<dbReference type="EMBL" id="CM035412">
    <property type="protein sequence ID" value="KAH7433190.1"/>
    <property type="molecule type" value="Genomic_DNA"/>
</dbReference>
<accession>A0A8T2UF91</accession>
<gene>
    <name evidence="5" type="ORF">KP509_07G058500</name>
</gene>
<dbReference type="PANTHER" id="PTHR43150">
    <property type="entry name" value="HYPERKINETIC, ISOFORM M"/>
    <property type="match status" value="1"/>
</dbReference>